<dbReference type="GO" id="GO:0005737">
    <property type="term" value="C:cytoplasm"/>
    <property type="evidence" value="ECO:0007669"/>
    <property type="project" value="TreeGrafter"/>
</dbReference>
<feature type="binding site" evidence="5">
    <location>
        <position position="66"/>
    </location>
    <ligand>
        <name>a divalent metal cation</name>
        <dbReference type="ChEBI" id="CHEBI:60240"/>
        <label>1</label>
    </ligand>
</feature>
<feature type="binding site" evidence="5">
    <location>
        <position position="104"/>
    </location>
    <ligand>
        <name>a divalent metal cation</name>
        <dbReference type="ChEBI" id="CHEBI:60240"/>
        <label>1</label>
    </ligand>
</feature>
<organism evidence="6 7">
    <name type="scientific">Demequina activiva</name>
    <dbReference type="NCBI Taxonomy" id="1582364"/>
    <lineage>
        <taxon>Bacteria</taxon>
        <taxon>Bacillati</taxon>
        <taxon>Actinomycetota</taxon>
        <taxon>Actinomycetes</taxon>
        <taxon>Micrococcales</taxon>
        <taxon>Demequinaceae</taxon>
        <taxon>Demequina</taxon>
    </lineage>
</organism>
<gene>
    <name evidence="6" type="ORF">Dac01nite_22910</name>
</gene>
<evidence type="ECO:0000256" key="5">
    <source>
        <dbReference type="PIRSR" id="PIRSR602678-1"/>
    </source>
</evidence>
<evidence type="ECO:0000313" key="6">
    <source>
        <dbReference type="EMBL" id="GIG55539.1"/>
    </source>
</evidence>
<keyword evidence="7" id="KW-1185">Reference proteome</keyword>
<feature type="binding site" evidence="5">
    <location>
        <position position="237"/>
    </location>
    <ligand>
        <name>a divalent metal cation</name>
        <dbReference type="ChEBI" id="CHEBI:60240"/>
        <label>1</label>
    </ligand>
</feature>
<name>A0A919UHJ9_9MICO</name>
<dbReference type="SUPFAM" id="SSF102705">
    <property type="entry name" value="NIF3 (NGG1p interacting factor 3)-like"/>
    <property type="match status" value="1"/>
</dbReference>
<dbReference type="InterPro" id="IPR002678">
    <property type="entry name" value="DUF34/NIF3"/>
</dbReference>
<protein>
    <recommendedName>
        <fullName evidence="3">GTP cyclohydrolase 1 type 2 homolog</fullName>
    </recommendedName>
</protein>
<dbReference type="NCBIfam" id="TIGR00486">
    <property type="entry name" value="YbgI_SA1388"/>
    <property type="match status" value="1"/>
</dbReference>
<comment type="similarity">
    <text evidence="1">Belongs to the GTP cyclohydrolase I type 2/NIF3 family.</text>
</comment>
<dbReference type="RefSeq" id="WP_203657145.1">
    <property type="nucleotide sequence ID" value="NZ_BONR01000006.1"/>
</dbReference>
<evidence type="ECO:0000256" key="3">
    <source>
        <dbReference type="ARBA" id="ARBA00022112"/>
    </source>
</evidence>
<evidence type="ECO:0000313" key="7">
    <source>
        <dbReference type="Proteomes" id="UP000652354"/>
    </source>
</evidence>
<feature type="binding site" evidence="5">
    <location>
        <position position="65"/>
    </location>
    <ligand>
        <name>a divalent metal cation</name>
        <dbReference type="ChEBI" id="CHEBI:60240"/>
        <label>1</label>
    </ligand>
</feature>
<dbReference type="PANTHER" id="PTHR13799:SF14">
    <property type="entry name" value="GTP CYCLOHYDROLASE 1 TYPE 2 HOMOLOG"/>
    <property type="match status" value="1"/>
</dbReference>
<feature type="binding site" evidence="5">
    <location>
        <position position="233"/>
    </location>
    <ligand>
        <name>a divalent metal cation</name>
        <dbReference type="ChEBI" id="CHEBI:60240"/>
        <label>1</label>
    </ligand>
</feature>
<keyword evidence="4 5" id="KW-0479">Metal-binding</keyword>
<dbReference type="InterPro" id="IPR036069">
    <property type="entry name" value="DUF34/NIF3_sf"/>
</dbReference>
<evidence type="ECO:0000256" key="4">
    <source>
        <dbReference type="ARBA" id="ARBA00022723"/>
    </source>
</evidence>
<evidence type="ECO:0000256" key="1">
    <source>
        <dbReference type="ARBA" id="ARBA00006964"/>
    </source>
</evidence>
<sequence>MATVADIAGILESRFRPELAEPWDVNGLAVGDPQAAVTRVLFAVDPTLAVVEEALDQGADLIVTHHPLLLRGVTSVSASTPKGAVVHRLIQAGVSLYNAHTNADAAAGGVCDALAAAIGVVDAVPLLPAADSASEGTGRVGMLAGPLTLEEFARAVASVLPATEHGVRVAGDLDALVTTVAVVGGAGDGFFDAVRRSGADAYVTADLRHHPASEAREYAELHDGRPYLVDVSHYASEWAWLADAAEHVADAAAVDTIVSTLSTDPWTARFSA</sequence>
<proteinExistence type="inferred from homology"/>
<dbReference type="EMBL" id="BONR01000006">
    <property type="protein sequence ID" value="GIG55539.1"/>
    <property type="molecule type" value="Genomic_DNA"/>
</dbReference>
<evidence type="ECO:0000256" key="2">
    <source>
        <dbReference type="ARBA" id="ARBA00011643"/>
    </source>
</evidence>
<dbReference type="AlphaFoldDB" id="A0A919UHJ9"/>
<dbReference type="Proteomes" id="UP000652354">
    <property type="component" value="Unassembled WGS sequence"/>
</dbReference>
<dbReference type="FunFam" id="3.40.1390.30:FF:000001">
    <property type="entry name" value="GTP cyclohydrolase 1 type 2"/>
    <property type="match status" value="1"/>
</dbReference>
<dbReference type="Gene3D" id="3.40.1390.30">
    <property type="entry name" value="NIF3 (NGG1p interacting factor 3)-like"/>
    <property type="match status" value="2"/>
</dbReference>
<dbReference type="GO" id="GO:0046872">
    <property type="term" value="F:metal ion binding"/>
    <property type="evidence" value="ECO:0007669"/>
    <property type="project" value="UniProtKB-KW"/>
</dbReference>
<comment type="caution">
    <text evidence="6">The sequence shown here is derived from an EMBL/GenBank/DDBJ whole genome shotgun (WGS) entry which is preliminary data.</text>
</comment>
<accession>A0A919UHJ9</accession>
<reference evidence="6" key="1">
    <citation type="submission" date="2021-01" db="EMBL/GenBank/DDBJ databases">
        <title>Whole genome shotgun sequence of Demequina activiva NBRC 110675.</title>
        <authorList>
            <person name="Komaki H."/>
            <person name="Tamura T."/>
        </authorList>
    </citation>
    <scope>NUCLEOTIDE SEQUENCE</scope>
    <source>
        <strain evidence="6">NBRC 110675</strain>
    </source>
</reference>
<comment type="subunit">
    <text evidence="2">Homohexamer.</text>
</comment>
<dbReference type="PANTHER" id="PTHR13799">
    <property type="entry name" value="NGG1 INTERACTING FACTOR 3"/>
    <property type="match status" value="1"/>
</dbReference>
<dbReference type="Pfam" id="PF01784">
    <property type="entry name" value="DUF34_NIF3"/>
    <property type="match status" value="1"/>
</dbReference>